<evidence type="ECO:0000256" key="1">
    <source>
        <dbReference type="SAM" id="MobiDB-lite"/>
    </source>
</evidence>
<feature type="domain" description="GCN5-related N-acetyltransferase Rv2170-like" evidence="2">
    <location>
        <begin position="301"/>
        <end position="382"/>
    </location>
</feature>
<dbReference type="PANTHER" id="PTHR20958">
    <property type="entry name" value="GLYCINE N-ACYLTRANSFERASE-LIKE PROTEIN"/>
    <property type="match status" value="1"/>
</dbReference>
<dbReference type="SUPFAM" id="SSF55729">
    <property type="entry name" value="Acyl-CoA N-acyltransferases (Nat)"/>
    <property type="match status" value="1"/>
</dbReference>
<evidence type="ECO:0000313" key="3">
    <source>
        <dbReference type="EMBL" id="KAK3671245.1"/>
    </source>
</evidence>
<protein>
    <recommendedName>
        <fullName evidence="2">GCN5-related N-acetyltransferase Rv2170-like domain-containing protein</fullName>
    </recommendedName>
</protein>
<dbReference type="AlphaFoldDB" id="A0AAE0WGS6"/>
<dbReference type="InterPro" id="IPR013653">
    <property type="entry name" value="GCN5-like_dom"/>
</dbReference>
<dbReference type="EMBL" id="JAUTXT010000045">
    <property type="protein sequence ID" value="KAK3671245.1"/>
    <property type="molecule type" value="Genomic_DNA"/>
</dbReference>
<accession>A0AAE0WGS6</accession>
<dbReference type="Proteomes" id="UP001274830">
    <property type="component" value="Unassembled WGS sequence"/>
</dbReference>
<proteinExistence type="predicted"/>
<evidence type="ECO:0000313" key="4">
    <source>
        <dbReference type="Proteomes" id="UP001274830"/>
    </source>
</evidence>
<dbReference type="InterPro" id="IPR053225">
    <property type="entry name" value="Acyl-CoA_N-acyltransferase"/>
</dbReference>
<keyword evidence="4" id="KW-1185">Reference proteome</keyword>
<feature type="compositionally biased region" description="Polar residues" evidence="1">
    <location>
        <begin position="156"/>
        <end position="166"/>
    </location>
</feature>
<dbReference type="PANTHER" id="PTHR20958:SF6">
    <property type="entry name" value="GLYCINE N-ACYLTRANSFERASE-LIKE PROTEIN"/>
    <property type="match status" value="1"/>
</dbReference>
<dbReference type="Gene3D" id="3.40.630.30">
    <property type="match status" value="1"/>
</dbReference>
<dbReference type="GO" id="GO:0016747">
    <property type="term" value="F:acyltransferase activity, transferring groups other than amino-acyl groups"/>
    <property type="evidence" value="ECO:0007669"/>
    <property type="project" value="InterPro"/>
</dbReference>
<feature type="region of interest" description="Disordered" evidence="1">
    <location>
        <begin position="152"/>
        <end position="174"/>
    </location>
</feature>
<reference evidence="3" key="1">
    <citation type="submission" date="2023-07" db="EMBL/GenBank/DDBJ databases">
        <title>Black Yeasts Isolated from many extreme environments.</title>
        <authorList>
            <person name="Coleine C."/>
            <person name="Stajich J.E."/>
            <person name="Selbmann L."/>
        </authorList>
    </citation>
    <scope>NUCLEOTIDE SEQUENCE</scope>
    <source>
        <strain evidence="3">CCFEE 5485</strain>
    </source>
</reference>
<organism evidence="3 4">
    <name type="scientific">Recurvomyces mirabilis</name>
    <dbReference type="NCBI Taxonomy" id="574656"/>
    <lineage>
        <taxon>Eukaryota</taxon>
        <taxon>Fungi</taxon>
        <taxon>Dikarya</taxon>
        <taxon>Ascomycota</taxon>
        <taxon>Pezizomycotina</taxon>
        <taxon>Dothideomycetes</taxon>
        <taxon>Dothideomycetidae</taxon>
        <taxon>Mycosphaerellales</taxon>
        <taxon>Teratosphaeriaceae</taxon>
        <taxon>Recurvomyces</taxon>
    </lineage>
</organism>
<gene>
    <name evidence="3" type="ORF">LTR78_008880</name>
</gene>
<sequence length="391" mass="43359">MTPVDIIHAFPLTEQPGYQVILSCLDILRPHLPYSLPLYRRLQLGRFFESSVILSNLRKEDIRLNVLPPGQGERPGVDVKGNEGWRSQSGRDDALLKHWVIAFVDRSSRPETEAWMFGTWEAGSVTNQSGEEEEKIKALVEGVVRATARLPLPPSIHQQGPTTAFKQDSHGRDDKDSIGFTRTDYASHTTNKNITLWGAIHTQTAHLLQTLGVVPPEFKAGAVANHTFIFDVASMPTPPDLPKDLYWGTLSPTHFPLVRSRTPIPRQEKTMAVLPNLAIFPIQPSSPSKASPEHDPVPRPIAWAFIGLDGSLTTLHVEPSYRNRGLAKALTTKLFRENMSGFWEGGAEETKWALGYVAVGNEASSGMCRSLGGRSEWECYWVRVDLGALAL</sequence>
<dbReference type="Pfam" id="PF08445">
    <property type="entry name" value="FR47"/>
    <property type="match status" value="1"/>
</dbReference>
<evidence type="ECO:0000259" key="2">
    <source>
        <dbReference type="Pfam" id="PF08445"/>
    </source>
</evidence>
<name>A0AAE0WGS6_9PEZI</name>
<dbReference type="InterPro" id="IPR016181">
    <property type="entry name" value="Acyl_CoA_acyltransferase"/>
</dbReference>
<comment type="caution">
    <text evidence="3">The sequence shown here is derived from an EMBL/GenBank/DDBJ whole genome shotgun (WGS) entry which is preliminary data.</text>
</comment>